<keyword evidence="2" id="KW-0378">Hydrolase</keyword>
<keyword evidence="6" id="KW-1185">Reference proteome</keyword>
<reference evidence="5 6" key="1">
    <citation type="submission" date="2023-12" db="EMBL/GenBank/DDBJ databases">
        <title>A high-quality genome assembly for Dillenia turbinata (Dilleniales).</title>
        <authorList>
            <person name="Chanderbali A."/>
        </authorList>
    </citation>
    <scope>NUCLEOTIDE SEQUENCE [LARGE SCALE GENOMIC DNA]</scope>
    <source>
        <strain evidence="5">LSX21</strain>
        <tissue evidence="5">Leaf</tissue>
    </source>
</reference>
<evidence type="ECO:0000256" key="3">
    <source>
        <dbReference type="ARBA" id="ARBA00023085"/>
    </source>
</evidence>
<organism evidence="5 6">
    <name type="scientific">Dillenia turbinata</name>
    <dbReference type="NCBI Taxonomy" id="194707"/>
    <lineage>
        <taxon>Eukaryota</taxon>
        <taxon>Viridiplantae</taxon>
        <taxon>Streptophyta</taxon>
        <taxon>Embryophyta</taxon>
        <taxon>Tracheophyta</taxon>
        <taxon>Spermatophyta</taxon>
        <taxon>Magnoliopsida</taxon>
        <taxon>eudicotyledons</taxon>
        <taxon>Gunneridae</taxon>
        <taxon>Pentapetalae</taxon>
        <taxon>Dilleniales</taxon>
        <taxon>Dilleniaceae</taxon>
        <taxon>Dillenia</taxon>
    </lineage>
</organism>
<evidence type="ECO:0000256" key="2">
    <source>
        <dbReference type="ARBA" id="ARBA00022801"/>
    </source>
</evidence>
<evidence type="ECO:0000259" key="4">
    <source>
        <dbReference type="Pfam" id="PF01095"/>
    </source>
</evidence>
<sequence length="98" mass="10660">MMKLGELNHILGLEVEYSSEGLLLGFIDACVVDVAMVGEGFLARDITFQNTTVATNHHAIALHFFLKYLIMGTVDFILGNAAAMFQDCDINARKPGLG</sequence>
<comment type="caution">
    <text evidence="5">The sequence shown here is derived from an EMBL/GenBank/DDBJ whole genome shotgun (WGS) entry which is preliminary data.</text>
</comment>
<evidence type="ECO:0000313" key="5">
    <source>
        <dbReference type="EMBL" id="KAK6911794.1"/>
    </source>
</evidence>
<dbReference type="InterPro" id="IPR000070">
    <property type="entry name" value="Pectinesterase_cat"/>
</dbReference>
<name>A0AAN8UFF9_9MAGN</name>
<proteinExistence type="predicted"/>
<dbReference type="InterPro" id="IPR011050">
    <property type="entry name" value="Pectin_lyase_fold/virulence"/>
</dbReference>
<accession>A0AAN8UFF9</accession>
<dbReference type="Pfam" id="PF01095">
    <property type="entry name" value="Pectinesterase"/>
    <property type="match status" value="1"/>
</dbReference>
<dbReference type="GO" id="GO:0042545">
    <property type="term" value="P:cell wall modification"/>
    <property type="evidence" value="ECO:0007669"/>
    <property type="project" value="InterPro"/>
</dbReference>
<dbReference type="SUPFAM" id="SSF51126">
    <property type="entry name" value="Pectin lyase-like"/>
    <property type="match status" value="1"/>
</dbReference>
<comment type="pathway">
    <text evidence="1">Glycan metabolism; pectin degradation; 2-dehydro-3-deoxy-D-gluconate from pectin: step 1/5.</text>
</comment>
<dbReference type="Gene3D" id="2.160.20.10">
    <property type="entry name" value="Single-stranded right-handed beta-helix, Pectin lyase-like"/>
    <property type="match status" value="1"/>
</dbReference>
<dbReference type="GO" id="GO:0030599">
    <property type="term" value="F:pectinesterase activity"/>
    <property type="evidence" value="ECO:0007669"/>
    <property type="project" value="InterPro"/>
</dbReference>
<keyword evidence="3" id="KW-0063">Aspartyl esterase</keyword>
<dbReference type="InterPro" id="IPR012334">
    <property type="entry name" value="Pectin_lyas_fold"/>
</dbReference>
<feature type="domain" description="Pectinesterase catalytic" evidence="4">
    <location>
        <begin position="64"/>
        <end position="95"/>
    </location>
</feature>
<gene>
    <name evidence="5" type="ORF">RJ641_023887</name>
</gene>
<dbReference type="EMBL" id="JBAMMX010000028">
    <property type="protein sequence ID" value="KAK6911794.1"/>
    <property type="molecule type" value="Genomic_DNA"/>
</dbReference>
<dbReference type="PANTHER" id="PTHR31707">
    <property type="entry name" value="PECTINESTERASE"/>
    <property type="match status" value="1"/>
</dbReference>
<dbReference type="Proteomes" id="UP001370490">
    <property type="component" value="Unassembled WGS sequence"/>
</dbReference>
<protein>
    <submittedName>
        <fullName evidence="5">Pectinesterase, catalytic</fullName>
    </submittedName>
</protein>
<evidence type="ECO:0000256" key="1">
    <source>
        <dbReference type="ARBA" id="ARBA00005184"/>
    </source>
</evidence>
<dbReference type="AlphaFoldDB" id="A0AAN8UFF9"/>
<evidence type="ECO:0000313" key="6">
    <source>
        <dbReference type="Proteomes" id="UP001370490"/>
    </source>
</evidence>